<keyword evidence="2" id="KW-0285">Flavoprotein</keyword>
<keyword evidence="5" id="KW-0560">Oxidoreductase</keyword>
<dbReference type="AlphaFoldDB" id="A0A1I5GPJ3"/>
<accession>A0A1I5GPJ3</accession>
<dbReference type="Proteomes" id="UP000198806">
    <property type="component" value="Unassembled WGS sequence"/>
</dbReference>
<evidence type="ECO:0000256" key="3">
    <source>
        <dbReference type="ARBA" id="ARBA00022643"/>
    </source>
</evidence>
<dbReference type="GO" id="GO:0003959">
    <property type="term" value="F:NADPH dehydrogenase activity"/>
    <property type="evidence" value="ECO:0007669"/>
    <property type="project" value="InterPro"/>
</dbReference>
<dbReference type="GO" id="GO:0010181">
    <property type="term" value="F:FMN binding"/>
    <property type="evidence" value="ECO:0007669"/>
    <property type="project" value="InterPro"/>
</dbReference>
<dbReference type="InterPro" id="IPR001155">
    <property type="entry name" value="OxRdtase_FMN_N"/>
</dbReference>
<dbReference type="PANTHER" id="PTHR43303">
    <property type="entry name" value="NADPH DEHYDROGENASE C23G7.10C-RELATED"/>
    <property type="match status" value="1"/>
</dbReference>
<keyword evidence="3" id="KW-0288">FMN</keyword>
<comment type="cofactor">
    <cofactor evidence="1">
        <name>FMN</name>
        <dbReference type="ChEBI" id="CHEBI:58210"/>
    </cofactor>
</comment>
<evidence type="ECO:0000259" key="6">
    <source>
        <dbReference type="Pfam" id="PF00724"/>
    </source>
</evidence>
<dbReference type="STRING" id="1527.SAMN04489757_12143"/>
<dbReference type="PANTHER" id="PTHR43303:SF4">
    <property type="entry name" value="NADPH DEHYDROGENASE C23G7.10C-RELATED"/>
    <property type="match status" value="1"/>
</dbReference>
<reference evidence="7 8" key="1">
    <citation type="submission" date="2016-10" db="EMBL/GenBank/DDBJ databases">
        <authorList>
            <person name="de Groot N.N."/>
        </authorList>
    </citation>
    <scope>NUCLEOTIDE SEQUENCE [LARGE SCALE GENOMIC DNA]</scope>
    <source>
        <strain evidence="7 8">DSM 1283</strain>
    </source>
</reference>
<gene>
    <name evidence="7" type="ORF">SAMN04489757_12143</name>
</gene>
<dbReference type="CDD" id="cd02932">
    <property type="entry name" value="OYE_YqiM_FMN"/>
    <property type="match status" value="1"/>
</dbReference>
<evidence type="ECO:0000256" key="1">
    <source>
        <dbReference type="ARBA" id="ARBA00001917"/>
    </source>
</evidence>
<dbReference type="EMBL" id="FOWD01000021">
    <property type="protein sequence ID" value="SFO37847.1"/>
    <property type="molecule type" value="Genomic_DNA"/>
</dbReference>
<dbReference type="InterPro" id="IPR013785">
    <property type="entry name" value="Aldolase_TIM"/>
</dbReference>
<evidence type="ECO:0000313" key="7">
    <source>
        <dbReference type="EMBL" id="SFO37847.1"/>
    </source>
</evidence>
<organism evidence="7 8">
    <name type="scientific">Anaerocolumna aminovalerica</name>
    <dbReference type="NCBI Taxonomy" id="1527"/>
    <lineage>
        <taxon>Bacteria</taxon>
        <taxon>Bacillati</taxon>
        <taxon>Bacillota</taxon>
        <taxon>Clostridia</taxon>
        <taxon>Lachnospirales</taxon>
        <taxon>Lachnospiraceae</taxon>
        <taxon>Anaerocolumna</taxon>
    </lineage>
</organism>
<evidence type="ECO:0000313" key="8">
    <source>
        <dbReference type="Proteomes" id="UP000198806"/>
    </source>
</evidence>
<dbReference type="RefSeq" id="WP_091687207.1">
    <property type="nucleotide sequence ID" value="NZ_BAABFM010000073.1"/>
</dbReference>
<keyword evidence="4" id="KW-0521">NADP</keyword>
<evidence type="ECO:0000256" key="2">
    <source>
        <dbReference type="ARBA" id="ARBA00022630"/>
    </source>
</evidence>
<keyword evidence="8" id="KW-1185">Reference proteome</keyword>
<sequence>MSKLFTPYQIKNLELKNRVVMAPMCMFSADTNGHANDWHFTHYAARAVGGVGLIILEATAVEARGRISEHDLGIWKEEQVEGLKKIVDLCKAHGSKVGIQLGHAGRKSEAMSEPNIGPSAIAYSDDYRVPVEMTKEDIKNVAEAFKEAARRADLAGFDTIELHGAHGYLINQFLSPLTNKRTDEYGGNAENRSRFLKEILQAIKTVWPEEKPVILRVSAEEYGEEGNHDVDVANMIKDLKEEGLDLINVSSGGVINVVPRAYPGYQVKFAETIKQITGLPVMAGGLISSPSMAEEIVQNERADFIFLGRELLRNPYWCLQATKELRDEITWPKQYERAKLK</sequence>
<evidence type="ECO:0000256" key="4">
    <source>
        <dbReference type="ARBA" id="ARBA00022857"/>
    </source>
</evidence>
<name>A0A1I5GPJ3_9FIRM</name>
<dbReference type="OrthoDB" id="9772736at2"/>
<dbReference type="NCBIfam" id="NF010047">
    <property type="entry name" value="PRK13523.1"/>
    <property type="match status" value="1"/>
</dbReference>
<dbReference type="Pfam" id="PF00724">
    <property type="entry name" value="Oxidored_FMN"/>
    <property type="match status" value="1"/>
</dbReference>
<evidence type="ECO:0000256" key="5">
    <source>
        <dbReference type="ARBA" id="ARBA00023002"/>
    </source>
</evidence>
<proteinExistence type="predicted"/>
<dbReference type="SUPFAM" id="SSF51395">
    <property type="entry name" value="FMN-linked oxidoreductases"/>
    <property type="match status" value="1"/>
</dbReference>
<dbReference type="InterPro" id="IPR044152">
    <property type="entry name" value="YqjM-like"/>
</dbReference>
<feature type="domain" description="NADH:flavin oxidoreductase/NADH oxidase N-terminal" evidence="6">
    <location>
        <begin position="3"/>
        <end position="327"/>
    </location>
</feature>
<dbReference type="GO" id="GO:0050661">
    <property type="term" value="F:NADP binding"/>
    <property type="evidence" value="ECO:0007669"/>
    <property type="project" value="InterPro"/>
</dbReference>
<protein>
    <submittedName>
        <fullName evidence="7">NADPH2 dehydrogenase</fullName>
    </submittedName>
</protein>
<dbReference type="Gene3D" id="3.20.20.70">
    <property type="entry name" value="Aldolase class I"/>
    <property type="match status" value="1"/>
</dbReference>